<dbReference type="PANTHER" id="PTHR42791:SF5">
    <property type="entry name" value="HYPOTHETICAL ACETYLTRANSFERASE (EUROFUNG)"/>
    <property type="match status" value="1"/>
</dbReference>
<keyword evidence="3" id="KW-1185">Reference proteome</keyword>
<dbReference type="GeneID" id="28818970"/>
<dbReference type="PROSITE" id="PS51186">
    <property type="entry name" value="GNAT"/>
    <property type="match status" value="1"/>
</dbReference>
<dbReference type="PANTHER" id="PTHR42791">
    <property type="entry name" value="GNAT FAMILY ACETYLTRANSFERASE"/>
    <property type="match status" value="1"/>
</dbReference>
<accession>A0A194XBZ3</accession>
<evidence type="ECO:0000313" key="3">
    <source>
        <dbReference type="Proteomes" id="UP000070700"/>
    </source>
</evidence>
<dbReference type="Pfam" id="PF13673">
    <property type="entry name" value="Acetyltransf_10"/>
    <property type="match status" value="1"/>
</dbReference>
<gene>
    <name evidence="2" type="ORF">LY89DRAFT_584027</name>
</gene>
<dbReference type="GO" id="GO:0016747">
    <property type="term" value="F:acyltransferase activity, transferring groups other than amino-acyl groups"/>
    <property type="evidence" value="ECO:0007669"/>
    <property type="project" value="InterPro"/>
</dbReference>
<evidence type="ECO:0000259" key="1">
    <source>
        <dbReference type="PROSITE" id="PS51186"/>
    </source>
</evidence>
<dbReference type="KEGG" id="psco:LY89DRAFT_584027"/>
<protein>
    <recommendedName>
        <fullName evidence="1">N-acetyltransferase domain-containing protein</fullName>
    </recommendedName>
</protein>
<evidence type="ECO:0000313" key="2">
    <source>
        <dbReference type="EMBL" id="KUJ17684.1"/>
    </source>
</evidence>
<organism evidence="2 3">
    <name type="scientific">Mollisia scopiformis</name>
    <name type="common">Conifer needle endophyte fungus</name>
    <name type="synonym">Phialocephala scopiformis</name>
    <dbReference type="NCBI Taxonomy" id="149040"/>
    <lineage>
        <taxon>Eukaryota</taxon>
        <taxon>Fungi</taxon>
        <taxon>Dikarya</taxon>
        <taxon>Ascomycota</taxon>
        <taxon>Pezizomycotina</taxon>
        <taxon>Leotiomycetes</taxon>
        <taxon>Helotiales</taxon>
        <taxon>Mollisiaceae</taxon>
        <taxon>Mollisia</taxon>
    </lineage>
</organism>
<sequence>MSFRISEIVSDSEFHELVEVEFISFEHPRNAFRDLFYPILGTGPDARQQAIKEATSRIIHNHRSNPFSHWVKAIDPHSDRLVGAALWIFFESDPYTGKPLPECTWWPQGEGREFTTRCLMHVSKMRLLCCRGTKAVTDEDQSDLNLCFVHPDFRRQGAGSQLLAWGVSKADEQKMVAYVDASGDGKALYEQFGFVASKQVTVNFTKDNPGELWKRLEKISLPHSFWPMSRPKLAEG</sequence>
<dbReference type="InParanoid" id="A0A194XBZ3"/>
<dbReference type="InterPro" id="IPR016181">
    <property type="entry name" value="Acyl_CoA_acyltransferase"/>
</dbReference>
<dbReference type="InterPro" id="IPR052523">
    <property type="entry name" value="Trichothecene_AcTrans"/>
</dbReference>
<proteinExistence type="predicted"/>
<dbReference type="SUPFAM" id="SSF55729">
    <property type="entry name" value="Acyl-CoA N-acyltransferases (Nat)"/>
    <property type="match status" value="1"/>
</dbReference>
<dbReference type="EMBL" id="KQ947414">
    <property type="protein sequence ID" value="KUJ17684.1"/>
    <property type="molecule type" value="Genomic_DNA"/>
</dbReference>
<feature type="domain" description="N-acetyltransferase" evidence="1">
    <location>
        <begin position="84"/>
        <end position="217"/>
    </location>
</feature>
<dbReference type="Proteomes" id="UP000070700">
    <property type="component" value="Unassembled WGS sequence"/>
</dbReference>
<dbReference type="CDD" id="cd04301">
    <property type="entry name" value="NAT_SF"/>
    <property type="match status" value="1"/>
</dbReference>
<dbReference type="InterPro" id="IPR000182">
    <property type="entry name" value="GNAT_dom"/>
</dbReference>
<dbReference type="OrthoDB" id="4738875at2759"/>
<dbReference type="AlphaFoldDB" id="A0A194XBZ3"/>
<dbReference type="Gene3D" id="3.40.630.30">
    <property type="match status" value="1"/>
</dbReference>
<name>A0A194XBZ3_MOLSC</name>
<dbReference type="RefSeq" id="XP_018072039.1">
    <property type="nucleotide sequence ID" value="XM_018209244.1"/>
</dbReference>
<reference evidence="2 3" key="1">
    <citation type="submission" date="2015-10" db="EMBL/GenBank/DDBJ databases">
        <title>Full genome of DAOMC 229536 Phialocephala scopiformis, a fungal endophyte of spruce producing the potent anti-insectan compound rugulosin.</title>
        <authorList>
            <consortium name="DOE Joint Genome Institute"/>
            <person name="Walker A.K."/>
            <person name="Frasz S.L."/>
            <person name="Seifert K.A."/>
            <person name="Miller J.D."/>
            <person name="Mondo S.J."/>
            <person name="Labutti K."/>
            <person name="Lipzen A."/>
            <person name="Dockter R."/>
            <person name="Kennedy M."/>
            <person name="Grigoriev I.V."/>
            <person name="Spatafora J.W."/>
        </authorList>
    </citation>
    <scope>NUCLEOTIDE SEQUENCE [LARGE SCALE GENOMIC DNA]</scope>
    <source>
        <strain evidence="2 3">CBS 120377</strain>
    </source>
</reference>